<name>A0AAD8PXP3_9PEZI</name>
<keyword evidence="3" id="KW-1185">Reference proteome</keyword>
<sequence>MDSGWGTHSFYGDCMSPKVYRPFSPSDLPVYVDKPGPFLARSALSAPNGSLIKSTHTLSHTHSLTHRRSIYSCSVWEMLSRHTDDDRRPGRRTTVLPPGPALFNHLVTPNVKGSSVQRRKSWQASTTRSEGGVTTEKETHPALLLPRETGGVNRR</sequence>
<dbReference type="AlphaFoldDB" id="A0AAD8PXP3"/>
<comment type="caution">
    <text evidence="2">The sequence shown here is derived from an EMBL/GenBank/DDBJ whole genome shotgun (WGS) entry which is preliminary data.</text>
</comment>
<dbReference type="Proteomes" id="UP001230504">
    <property type="component" value="Unassembled WGS sequence"/>
</dbReference>
<gene>
    <name evidence="2" type="ORF">LY79DRAFT_557322</name>
</gene>
<reference evidence="2" key="1">
    <citation type="submission" date="2021-06" db="EMBL/GenBank/DDBJ databases">
        <title>Comparative genomics, transcriptomics and evolutionary studies reveal genomic signatures of adaptation to plant cell wall in hemibiotrophic fungi.</title>
        <authorList>
            <consortium name="DOE Joint Genome Institute"/>
            <person name="Baroncelli R."/>
            <person name="Diaz J.F."/>
            <person name="Benocci T."/>
            <person name="Peng M."/>
            <person name="Battaglia E."/>
            <person name="Haridas S."/>
            <person name="Andreopoulos W."/>
            <person name="Labutti K."/>
            <person name="Pangilinan J."/>
            <person name="Floch G.L."/>
            <person name="Makela M.R."/>
            <person name="Henrissat B."/>
            <person name="Grigoriev I.V."/>
            <person name="Crouch J.A."/>
            <person name="De Vries R.P."/>
            <person name="Sukno S.A."/>
            <person name="Thon M.R."/>
        </authorList>
    </citation>
    <scope>NUCLEOTIDE SEQUENCE</scope>
    <source>
        <strain evidence="2">CBS 125086</strain>
    </source>
</reference>
<feature type="compositionally biased region" description="Polar residues" evidence="1">
    <location>
        <begin position="112"/>
        <end position="129"/>
    </location>
</feature>
<organism evidence="2 3">
    <name type="scientific">Colletotrichum navitas</name>
    <dbReference type="NCBI Taxonomy" id="681940"/>
    <lineage>
        <taxon>Eukaryota</taxon>
        <taxon>Fungi</taxon>
        <taxon>Dikarya</taxon>
        <taxon>Ascomycota</taxon>
        <taxon>Pezizomycotina</taxon>
        <taxon>Sordariomycetes</taxon>
        <taxon>Hypocreomycetidae</taxon>
        <taxon>Glomerellales</taxon>
        <taxon>Glomerellaceae</taxon>
        <taxon>Colletotrichum</taxon>
        <taxon>Colletotrichum graminicola species complex</taxon>
    </lineage>
</organism>
<accession>A0AAD8PXP3</accession>
<feature type="region of interest" description="Disordered" evidence="1">
    <location>
        <begin position="112"/>
        <end position="155"/>
    </location>
</feature>
<evidence type="ECO:0000313" key="3">
    <source>
        <dbReference type="Proteomes" id="UP001230504"/>
    </source>
</evidence>
<evidence type="ECO:0000256" key="1">
    <source>
        <dbReference type="SAM" id="MobiDB-lite"/>
    </source>
</evidence>
<dbReference type="GeneID" id="85442324"/>
<dbReference type="RefSeq" id="XP_060413003.1">
    <property type="nucleotide sequence ID" value="XM_060558084.1"/>
</dbReference>
<protein>
    <submittedName>
        <fullName evidence="2">Uncharacterized protein</fullName>
    </submittedName>
</protein>
<evidence type="ECO:0000313" key="2">
    <source>
        <dbReference type="EMBL" id="KAK1586035.1"/>
    </source>
</evidence>
<dbReference type="EMBL" id="JAHLJV010000039">
    <property type="protein sequence ID" value="KAK1586035.1"/>
    <property type="molecule type" value="Genomic_DNA"/>
</dbReference>
<proteinExistence type="predicted"/>